<keyword evidence="2" id="KW-1185">Reference proteome</keyword>
<evidence type="ECO:0000313" key="2">
    <source>
        <dbReference type="Proteomes" id="UP000031668"/>
    </source>
</evidence>
<sequence length="127" mass="15420">MLVAVDYFDVVEIPFCNVKVDPKEEYYEMGQISWLVHRDCTDHFEQWYKANENARMLDMNSCKFSNNDPFFNMKDFLKYVRQKVQDTENYPRMVISVYCNRMNIIEDFYRAKSTYKSTMILINRTNK</sequence>
<name>A0A0C2J9Y0_THEKT</name>
<dbReference type="AlphaFoldDB" id="A0A0C2J9Y0"/>
<reference evidence="1 2" key="1">
    <citation type="journal article" date="2014" name="Genome Biol. Evol.">
        <title>The genome of the myxosporean Thelohanellus kitauei shows adaptations to nutrient acquisition within its fish host.</title>
        <authorList>
            <person name="Yang Y."/>
            <person name="Xiong J."/>
            <person name="Zhou Z."/>
            <person name="Huo F."/>
            <person name="Miao W."/>
            <person name="Ran C."/>
            <person name="Liu Y."/>
            <person name="Zhang J."/>
            <person name="Feng J."/>
            <person name="Wang M."/>
            <person name="Wang M."/>
            <person name="Wang L."/>
            <person name="Yao B."/>
        </authorList>
    </citation>
    <scope>NUCLEOTIDE SEQUENCE [LARGE SCALE GENOMIC DNA]</scope>
    <source>
        <strain evidence="1">Wuqing</strain>
    </source>
</reference>
<protein>
    <submittedName>
        <fullName evidence="1">Uncharacterized protein</fullName>
    </submittedName>
</protein>
<accession>A0A0C2J9Y0</accession>
<proteinExistence type="predicted"/>
<comment type="caution">
    <text evidence="1">The sequence shown here is derived from an EMBL/GenBank/DDBJ whole genome shotgun (WGS) entry which is preliminary data.</text>
</comment>
<gene>
    <name evidence="1" type="ORF">RF11_09408</name>
</gene>
<evidence type="ECO:0000313" key="1">
    <source>
        <dbReference type="EMBL" id="KII65948.1"/>
    </source>
</evidence>
<dbReference type="Proteomes" id="UP000031668">
    <property type="component" value="Unassembled WGS sequence"/>
</dbReference>
<organism evidence="1 2">
    <name type="scientific">Thelohanellus kitauei</name>
    <name type="common">Myxosporean</name>
    <dbReference type="NCBI Taxonomy" id="669202"/>
    <lineage>
        <taxon>Eukaryota</taxon>
        <taxon>Metazoa</taxon>
        <taxon>Cnidaria</taxon>
        <taxon>Myxozoa</taxon>
        <taxon>Myxosporea</taxon>
        <taxon>Bivalvulida</taxon>
        <taxon>Platysporina</taxon>
        <taxon>Myxobolidae</taxon>
        <taxon>Thelohanellus</taxon>
    </lineage>
</organism>
<dbReference type="EMBL" id="JWZT01003650">
    <property type="protein sequence ID" value="KII65948.1"/>
    <property type="molecule type" value="Genomic_DNA"/>
</dbReference>